<evidence type="ECO:0000313" key="1">
    <source>
        <dbReference type="EMBL" id="MEQ2195457.1"/>
    </source>
</evidence>
<dbReference type="InterPro" id="IPR013783">
    <property type="entry name" value="Ig-like_fold"/>
</dbReference>
<keyword evidence="2" id="KW-1185">Reference proteome</keyword>
<sequence length="95" mass="10449">TSMYGPIAGWLVQTCLLATEAGKLLMARHRKPVRAHFADQLIDQAALMLTLSGRVKETQQVLATQFSFRLRTPDLVIKVHGVSDITVEDKSSLAS</sequence>
<accession>A0ABV0QJ97</accession>
<feature type="non-terminal residue" evidence="1">
    <location>
        <position position="1"/>
    </location>
</feature>
<proteinExistence type="predicted"/>
<evidence type="ECO:0008006" key="3">
    <source>
        <dbReference type="Google" id="ProtNLM"/>
    </source>
</evidence>
<dbReference type="EMBL" id="JAHRIN010011158">
    <property type="protein sequence ID" value="MEQ2195457.1"/>
    <property type="molecule type" value="Genomic_DNA"/>
</dbReference>
<protein>
    <recommendedName>
        <fullName evidence="3">Acyl-CoA dehydrogenase</fullName>
    </recommendedName>
</protein>
<gene>
    <name evidence="1" type="ORF">XENOCAPTIV_013181</name>
</gene>
<evidence type="ECO:0000313" key="2">
    <source>
        <dbReference type="Proteomes" id="UP001434883"/>
    </source>
</evidence>
<dbReference type="Proteomes" id="UP001434883">
    <property type="component" value="Unassembled WGS sequence"/>
</dbReference>
<name>A0ABV0QJ97_9TELE</name>
<dbReference type="Gene3D" id="2.60.40.10">
    <property type="entry name" value="Immunoglobulins"/>
    <property type="match status" value="1"/>
</dbReference>
<comment type="caution">
    <text evidence="1">The sequence shown here is derived from an EMBL/GenBank/DDBJ whole genome shotgun (WGS) entry which is preliminary data.</text>
</comment>
<reference evidence="1 2" key="1">
    <citation type="submission" date="2021-06" db="EMBL/GenBank/DDBJ databases">
        <authorList>
            <person name="Palmer J.M."/>
        </authorList>
    </citation>
    <scope>NUCLEOTIDE SEQUENCE [LARGE SCALE GENOMIC DNA]</scope>
    <source>
        <strain evidence="1 2">XC_2019</strain>
        <tissue evidence="1">Muscle</tissue>
    </source>
</reference>
<organism evidence="1 2">
    <name type="scientific">Xenoophorus captivus</name>
    <dbReference type="NCBI Taxonomy" id="1517983"/>
    <lineage>
        <taxon>Eukaryota</taxon>
        <taxon>Metazoa</taxon>
        <taxon>Chordata</taxon>
        <taxon>Craniata</taxon>
        <taxon>Vertebrata</taxon>
        <taxon>Euteleostomi</taxon>
        <taxon>Actinopterygii</taxon>
        <taxon>Neopterygii</taxon>
        <taxon>Teleostei</taxon>
        <taxon>Neoteleostei</taxon>
        <taxon>Acanthomorphata</taxon>
        <taxon>Ovalentaria</taxon>
        <taxon>Atherinomorphae</taxon>
        <taxon>Cyprinodontiformes</taxon>
        <taxon>Goodeidae</taxon>
        <taxon>Xenoophorus</taxon>
    </lineage>
</organism>